<proteinExistence type="predicted"/>
<dbReference type="EMBL" id="JACETU010000006">
    <property type="protein sequence ID" value="KAF7426720.1"/>
    <property type="molecule type" value="Genomic_DNA"/>
</dbReference>
<protein>
    <submittedName>
        <fullName evidence="2">Uncharacterized protein</fullName>
    </submittedName>
</protein>
<dbReference type="VEuPathDB" id="FungiDB:PC9H_009089"/>
<evidence type="ECO:0000256" key="1">
    <source>
        <dbReference type="SAM" id="MobiDB-lite"/>
    </source>
</evidence>
<dbReference type="AlphaFoldDB" id="A0A8H7DQX5"/>
<reference evidence="2" key="1">
    <citation type="submission" date="2019-07" db="EMBL/GenBank/DDBJ databases">
        <authorList>
            <person name="Palmer J.M."/>
        </authorList>
    </citation>
    <scope>NUCLEOTIDE SEQUENCE</scope>
    <source>
        <strain evidence="2">PC9</strain>
    </source>
</reference>
<keyword evidence="3" id="KW-1185">Reference proteome</keyword>
<sequence>MHANARVSGRLQSATKRRLASRVEMADKNGRYIPLHSAFLLPPSPPFRFRFASLYSKVHPLSFTLIFPLLLFDVPQTLSPSNLGPATQTEQEPLFAVRIYPVLVRVSSSPLPVHPFLRTPFAVPIQPSRTPRSLVLSFLRTLADSHADSLLPPAVSSVSLSAPPRPRNWPRNCPRNGQARSAPDEGTKDKDGDEGRRDEDEDPRQRDEGAFLICIFHHLASSLSS</sequence>
<gene>
    <name evidence="2" type="ORF">PC9H_009089</name>
</gene>
<name>A0A8H7DQX5_PLEOS</name>
<evidence type="ECO:0000313" key="3">
    <source>
        <dbReference type="Proteomes" id="UP000623687"/>
    </source>
</evidence>
<comment type="caution">
    <text evidence="2">The sequence shown here is derived from an EMBL/GenBank/DDBJ whole genome shotgun (WGS) entry which is preliminary data.</text>
</comment>
<organism evidence="2 3">
    <name type="scientific">Pleurotus ostreatus</name>
    <name type="common">Oyster mushroom</name>
    <name type="synonym">White-rot fungus</name>
    <dbReference type="NCBI Taxonomy" id="5322"/>
    <lineage>
        <taxon>Eukaryota</taxon>
        <taxon>Fungi</taxon>
        <taxon>Dikarya</taxon>
        <taxon>Basidiomycota</taxon>
        <taxon>Agaricomycotina</taxon>
        <taxon>Agaricomycetes</taxon>
        <taxon>Agaricomycetidae</taxon>
        <taxon>Agaricales</taxon>
        <taxon>Pleurotineae</taxon>
        <taxon>Pleurotaceae</taxon>
        <taxon>Pleurotus</taxon>
    </lineage>
</organism>
<accession>A0A8H7DQX5</accession>
<dbReference type="GeneID" id="59378907"/>
<dbReference type="Proteomes" id="UP000623687">
    <property type="component" value="Unassembled WGS sequence"/>
</dbReference>
<evidence type="ECO:0000313" key="2">
    <source>
        <dbReference type="EMBL" id="KAF7426720.1"/>
    </source>
</evidence>
<feature type="region of interest" description="Disordered" evidence="1">
    <location>
        <begin position="154"/>
        <end position="207"/>
    </location>
</feature>
<feature type="compositionally biased region" description="Basic and acidic residues" evidence="1">
    <location>
        <begin position="182"/>
        <end position="207"/>
    </location>
</feature>
<dbReference type="RefSeq" id="XP_036630024.1">
    <property type="nucleotide sequence ID" value="XM_036778596.1"/>
</dbReference>